<accession>A0A7Y0MZ48</accession>
<dbReference type="AlphaFoldDB" id="A0A7Y0MZ48"/>
<evidence type="ECO:0000313" key="2">
    <source>
        <dbReference type="Proteomes" id="UP000565155"/>
    </source>
</evidence>
<dbReference type="Proteomes" id="UP000565155">
    <property type="component" value="Unassembled WGS sequence"/>
</dbReference>
<dbReference type="RefSeq" id="WP_169629029.1">
    <property type="nucleotide sequence ID" value="NZ_JABCMA010000035.1"/>
</dbReference>
<dbReference type="EMBL" id="JABCMA010000035">
    <property type="protein sequence ID" value="NMR76067.1"/>
    <property type="molecule type" value="Genomic_DNA"/>
</dbReference>
<gene>
    <name evidence="1" type="ORF">HKB35_20865</name>
</gene>
<sequence length="228" mass="25522">MTIKTFNTSKGTIVLSNHGATVSMAISRNAGAVANVCVSWVLGSADEVKAFIEGADEKAIRNEMPRFSMCADVVKQLDKALANGNSKKPVEPTHRAYGTVYEMPPQVEFIPHDEIYVGFFDTTIIDHMQGLGIITLLGVHDDERQAIKLNERDDFLASWSAGVNEARNGSDLHYADYNNNQYAFTAGYEHWHNRNKKALKGRLAHYSISREYLCHGFIDEDTGEIWHQ</sequence>
<reference evidence="1 2" key="1">
    <citation type="submission" date="2020-04" db="EMBL/GenBank/DDBJ databases">
        <title>Whole-genome sequencing of Vibrio spp. from China reveals different genetic environments of blaCTX-M-14 among diverse lineages.</title>
        <authorList>
            <person name="Zheng Z."/>
            <person name="Ye L."/>
            <person name="Chen S."/>
        </authorList>
    </citation>
    <scope>NUCLEOTIDE SEQUENCE [LARGE SCALE GENOMIC DNA]</scope>
    <source>
        <strain evidence="1 2">Vb1636</strain>
    </source>
</reference>
<evidence type="ECO:0000313" key="1">
    <source>
        <dbReference type="EMBL" id="NMR76067.1"/>
    </source>
</evidence>
<protein>
    <submittedName>
        <fullName evidence="1">Uncharacterized protein</fullName>
    </submittedName>
</protein>
<organism evidence="1 2">
    <name type="scientific">Vibrio alginolyticus</name>
    <dbReference type="NCBI Taxonomy" id="663"/>
    <lineage>
        <taxon>Bacteria</taxon>
        <taxon>Pseudomonadati</taxon>
        <taxon>Pseudomonadota</taxon>
        <taxon>Gammaproteobacteria</taxon>
        <taxon>Vibrionales</taxon>
        <taxon>Vibrionaceae</taxon>
        <taxon>Vibrio</taxon>
    </lineage>
</organism>
<name>A0A7Y0MZ48_VIBAL</name>
<comment type="caution">
    <text evidence="1">The sequence shown here is derived from an EMBL/GenBank/DDBJ whole genome shotgun (WGS) entry which is preliminary data.</text>
</comment>
<proteinExistence type="predicted"/>